<evidence type="ECO:0000256" key="2">
    <source>
        <dbReference type="RuleBase" id="RU004328"/>
    </source>
</evidence>
<dbReference type="SUPFAM" id="SSF55895">
    <property type="entry name" value="Ribonuclease Rh-like"/>
    <property type="match status" value="1"/>
</dbReference>
<name>A0A839VA12_9GAMM</name>
<dbReference type="RefSeq" id="WP_343064677.1">
    <property type="nucleotide sequence ID" value="NZ_JACHXP010000020.1"/>
</dbReference>
<dbReference type="PANTHER" id="PTHR11240:SF22">
    <property type="entry name" value="RIBONUCLEASE T2"/>
    <property type="match status" value="1"/>
</dbReference>
<dbReference type="Pfam" id="PF00445">
    <property type="entry name" value="Ribonuclease_T2"/>
    <property type="match status" value="1"/>
</dbReference>
<comment type="caution">
    <text evidence="3">The sequence shown here is derived from an EMBL/GenBank/DDBJ whole genome shotgun (WGS) entry which is preliminary data.</text>
</comment>
<organism evidence="3 4">
    <name type="scientific">Halomonas cerina</name>
    <dbReference type="NCBI Taxonomy" id="447424"/>
    <lineage>
        <taxon>Bacteria</taxon>
        <taxon>Pseudomonadati</taxon>
        <taxon>Pseudomonadota</taxon>
        <taxon>Gammaproteobacteria</taxon>
        <taxon>Oceanospirillales</taxon>
        <taxon>Halomonadaceae</taxon>
        <taxon>Halomonas</taxon>
    </lineage>
</organism>
<comment type="similarity">
    <text evidence="1 2">Belongs to the RNase T2 family.</text>
</comment>
<protein>
    <submittedName>
        <fullName evidence="3">Ribonuclease I</fullName>
    </submittedName>
</protein>
<dbReference type="Gene3D" id="3.90.730.10">
    <property type="entry name" value="Ribonuclease T2-like"/>
    <property type="match status" value="1"/>
</dbReference>
<dbReference type="InterPro" id="IPR001568">
    <property type="entry name" value="RNase_T2-like"/>
</dbReference>
<dbReference type="InterPro" id="IPR036430">
    <property type="entry name" value="RNase_T2-like_sf"/>
</dbReference>
<evidence type="ECO:0000313" key="3">
    <source>
        <dbReference type="EMBL" id="MBB3191981.1"/>
    </source>
</evidence>
<dbReference type="Proteomes" id="UP000547614">
    <property type="component" value="Unassembled WGS sequence"/>
</dbReference>
<reference evidence="3 4" key="1">
    <citation type="submission" date="2020-08" db="EMBL/GenBank/DDBJ databases">
        <title>Genomic Encyclopedia of Type Strains, Phase III (KMG-III): the genomes of soil and plant-associated and newly described type strains.</title>
        <authorList>
            <person name="Whitman W."/>
        </authorList>
    </citation>
    <scope>NUCLEOTIDE SEQUENCE [LARGE SCALE GENOMIC DNA]</scope>
    <source>
        <strain evidence="3 4">CECT 7282</strain>
    </source>
</reference>
<accession>A0A839VA12</accession>
<dbReference type="PANTHER" id="PTHR11240">
    <property type="entry name" value="RIBONUCLEASE T2"/>
    <property type="match status" value="1"/>
</dbReference>
<dbReference type="GO" id="GO:0003723">
    <property type="term" value="F:RNA binding"/>
    <property type="evidence" value="ECO:0007669"/>
    <property type="project" value="InterPro"/>
</dbReference>
<dbReference type="PROSITE" id="PS00530">
    <property type="entry name" value="RNASE_T2_1"/>
    <property type="match status" value="1"/>
</dbReference>
<dbReference type="GO" id="GO:0006401">
    <property type="term" value="P:RNA catabolic process"/>
    <property type="evidence" value="ECO:0007669"/>
    <property type="project" value="UniProtKB-ARBA"/>
</dbReference>
<dbReference type="GO" id="GO:0033897">
    <property type="term" value="F:ribonuclease T2 activity"/>
    <property type="evidence" value="ECO:0007669"/>
    <property type="project" value="InterPro"/>
</dbReference>
<sequence length="271" mass="29742">MAAGDERRRGWRAARGLAALWLAVAWLLGGAGLASAEPSLERLERDGFAHYTLALTWHPGFCESRSRPPRECREPALRHGAEEGFVLHGLWPSLPSRFRGRGTDRRRWWREGCFLEQPQPDGGFCRAHPPLALSKALGEALDAAMPGRASCLDRYQFAKHAACLSLPETDYFAAAVTLVERVNASAFVDYLMIHRGGEVARNDLIHAFEAAFGTGTGRALRLECGGRGHRLLTEIRLGIDAEALGDFPAADSLVRLGRGRCAGRVRIADFD</sequence>
<evidence type="ECO:0000313" key="4">
    <source>
        <dbReference type="Proteomes" id="UP000547614"/>
    </source>
</evidence>
<dbReference type="AlphaFoldDB" id="A0A839VA12"/>
<dbReference type="InterPro" id="IPR018188">
    <property type="entry name" value="RNase_T2_His_AS_1"/>
</dbReference>
<evidence type="ECO:0000256" key="1">
    <source>
        <dbReference type="ARBA" id="ARBA00007469"/>
    </source>
</evidence>
<proteinExistence type="inferred from homology"/>
<keyword evidence="4" id="KW-1185">Reference proteome</keyword>
<gene>
    <name evidence="3" type="ORF">FHR94_003257</name>
</gene>
<dbReference type="EMBL" id="JACHXP010000020">
    <property type="protein sequence ID" value="MBB3191981.1"/>
    <property type="molecule type" value="Genomic_DNA"/>
</dbReference>